<keyword evidence="2" id="KW-1185">Reference proteome</keyword>
<evidence type="ECO:0000313" key="2">
    <source>
        <dbReference type="Proteomes" id="UP000264310"/>
    </source>
</evidence>
<protein>
    <submittedName>
        <fullName evidence="1">Uncharacterized protein</fullName>
    </submittedName>
</protein>
<sequence length="94" mass="10553">MLDWRLVMSQQILIDALRKQREGALDYAAELETHVHSLKAVLNKAEKAAEGAFSALSHHLPEDELKRVSSSVPGFKEWLDSQEKKPKDSDPSQA</sequence>
<accession>A0A371XBK8</accession>
<dbReference type="Proteomes" id="UP000264310">
    <property type="component" value="Unassembled WGS sequence"/>
</dbReference>
<organism evidence="1 2">
    <name type="scientific">Fulvimarina endophytica</name>
    <dbReference type="NCBI Taxonomy" id="2293836"/>
    <lineage>
        <taxon>Bacteria</taxon>
        <taxon>Pseudomonadati</taxon>
        <taxon>Pseudomonadota</taxon>
        <taxon>Alphaproteobacteria</taxon>
        <taxon>Hyphomicrobiales</taxon>
        <taxon>Aurantimonadaceae</taxon>
        <taxon>Fulvimarina</taxon>
    </lineage>
</organism>
<proteinExistence type="predicted"/>
<gene>
    <name evidence="1" type="ORF">DYI37_03045</name>
</gene>
<reference evidence="1 2" key="1">
    <citation type="submission" date="2018-08" db="EMBL/GenBank/DDBJ databases">
        <title>Fulvimarina sp. 85, whole genome shotgun sequence.</title>
        <authorList>
            <person name="Tuo L."/>
        </authorList>
    </citation>
    <scope>NUCLEOTIDE SEQUENCE [LARGE SCALE GENOMIC DNA]</scope>
    <source>
        <strain evidence="1 2">85</strain>
    </source>
</reference>
<name>A0A371XBK8_9HYPH</name>
<dbReference type="EMBL" id="QURL01000001">
    <property type="protein sequence ID" value="RFC66434.1"/>
    <property type="molecule type" value="Genomic_DNA"/>
</dbReference>
<comment type="caution">
    <text evidence="1">The sequence shown here is derived from an EMBL/GenBank/DDBJ whole genome shotgun (WGS) entry which is preliminary data.</text>
</comment>
<dbReference type="AlphaFoldDB" id="A0A371XBK8"/>
<evidence type="ECO:0000313" key="1">
    <source>
        <dbReference type="EMBL" id="RFC66434.1"/>
    </source>
</evidence>